<dbReference type="Pfam" id="PF16916">
    <property type="entry name" value="ZT_dimer"/>
    <property type="match status" value="1"/>
</dbReference>
<dbReference type="EMBL" id="JALJYF010000003">
    <property type="protein sequence ID" value="MCP1728651.1"/>
    <property type="molecule type" value="Genomic_DNA"/>
</dbReference>
<organism evidence="12 13">
    <name type="scientific">Natronospira proteinivora</name>
    <dbReference type="NCBI Taxonomy" id="1807133"/>
    <lineage>
        <taxon>Bacteria</taxon>
        <taxon>Pseudomonadati</taxon>
        <taxon>Pseudomonadota</taxon>
        <taxon>Gammaproteobacteria</taxon>
        <taxon>Natronospirales</taxon>
        <taxon>Natronospiraceae</taxon>
        <taxon>Natronospira</taxon>
    </lineage>
</organism>
<evidence type="ECO:0000256" key="3">
    <source>
        <dbReference type="ARBA" id="ARBA00022448"/>
    </source>
</evidence>
<keyword evidence="3" id="KW-0813">Transport</keyword>
<evidence type="ECO:0000259" key="10">
    <source>
        <dbReference type="Pfam" id="PF01545"/>
    </source>
</evidence>
<keyword evidence="8 9" id="KW-0472">Membrane</keyword>
<evidence type="ECO:0000256" key="9">
    <source>
        <dbReference type="SAM" id="Phobius"/>
    </source>
</evidence>
<dbReference type="SUPFAM" id="SSF161111">
    <property type="entry name" value="Cation efflux protein transmembrane domain-like"/>
    <property type="match status" value="1"/>
</dbReference>
<keyword evidence="7" id="KW-0406">Ion transport</keyword>
<evidence type="ECO:0000256" key="1">
    <source>
        <dbReference type="ARBA" id="ARBA00004141"/>
    </source>
</evidence>
<dbReference type="PANTHER" id="PTHR11562">
    <property type="entry name" value="CATION EFFLUX PROTEIN/ ZINC TRANSPORTER"/>
    <property type="match status" value="1"/>
</dbReference>
<comment type="caution">
    <text evidence="12">The sequence shown here is derived from an EMBL/GenBank/DDBJ whole genome shotgun (WGS) entry which is preliminary data.</text>
</comment>
<accession>A0ABT1GBE7</accession>
<evidence type="ECO:0000256" key="7">
    <source>
        <dbReference type="ARBA" id="ARBA00023065"/>
    </source>
</evidence>
<proteinExistence type="inferred from homology"/>
<evidence type="ECO:0000256" key="2">
    <source>
        <dbReference type="ARBA" id="ARBA00008873"/>
    </source>
</evidence>
<dbReference type="InterPro" id="IPR002524">
    <property type="entry name" value="Cation_efflux"/>
</dbReference>
<feature type="transmembrane region" description="Helical" evidence="9">
    <location>
        <begin position="89"/>
        <end position="109"/>
    </location>
</feature>
<evidence type="ECO:0000256" key="5">
    <source>
        <dbReference type="ARBA" id="ARBA00022906"/>
    </source>
</evidence>
<keyword evidence="5" id="KW-0862">Zinc</keyword>
<dbReference type="SUPFAM" id="SSF160240">
    <property type="entry name" value="Cation efflux protein cytoplasmic domain-like"/>
    <property type="match status" value="1"/>
</dbReference>
<feature type="domain" description="Cation efflux protein cytoplasmic" evidence="11">
    <location>
        <begin position="214"/>
        <end position="287"/>
    </location>
</feature>
<evidence type="ECO:0000256" key="4">
    <source>
        <dbReference type="ARBA" id="ARBA00022692"/>
    </source>
</evidence>
<protein>
    <submittedName>
        <fullName evidence="12">Cobalt-zinc-cadmium efflux system protein</fullName>
    </submittedName>
</protein>
<keyword evidence="13" id="KW-1185">Reference proteome</keyword>
<sequence>MHGHHHHHQGGSETGATPFVIGIIITLCFAVVEFTFGWIAGSLALMGDAAHMASDSLALTLAAGAAWLAQRPASSRHTFGLGRAEVLAAMINATVMLVIVGALGLAAVQRLMNPQPVEGNIVLVVGTIGLMLNIILALVLFHGERTLNNKGALLHVVGDLLGSVAAISSGIIILLTGFTPIDPILTLFICTLILVAALRLLRESAHVVLEGVPQGMDLKQVGEAMANDPGVHSVHDLHIWALSSTQTAMSAHVVLHDLQDWPGVEWRLHTLLTEHFRIDHPTLQPEPAVLATASIKDIGKIHPGKHSPDKE</sequence>
<evidence type="ECO:0000313" key="12">
    <source>
        <dbReference type="EMBL" id="MCP1728651.1"/>
    </source>
</evidence>
<feature type="domain" description="Cation efflux protein transmembrane" evidence="10">
    <location>
        <begin position="20"/>
        <end position="206"/>
    </location>
</feature>
<feature type="transmembrane region" description="Helical" evidence="9">
    <location>
        <begin position="184"/>
        <end position="201"/>
    </location>
</feature>
<keyword evidence="6 9" id="KW-1133">Transmembrane helix</keyword>
<dbReference type="InterPro" id="IPR036837">
    <property type="entry name" value="Cation_efflux_CTD_sf"/>
</dbReference>
<dbReference type="InterPro" id="IPR027470">
    <property type="entry name" value="Cation_efflux_CTD"/>
</dbReference>
<dbReference type="Proteomes" id="UP001523550">
    <property type="component" value="Unassembled WGS sequence"/>
</dbReference>
<dbReference type="PANTHER" id="PTHR11562:SF17">
    <property type="entry name" value="RE54080P-RELATED"/>
    <property type="match status" value="1"/>
</dbReference>
<comment type="subcellular location">
    <subcellularLocation>
        <location evidence="1">Membrane</location>
        <topology evidence="1">Multi-pass membrane protein</topology>
    </subcellularLocation>
</comment>
<dbReference type="InterPro" id="IPR058533">
    <property type="entry name" value="Cation_efflux_TM"/>
</dbReference>
<dbReference type="Pfam" id="PF01545">
    <property type="entry name" value="Cation_efflux"/>
    <property type="match status" value="1"/>
</dbReference>
<keyword evidence="5" id="KW-0864">Zinc transport</keyword>
<evidence type="ECO:0000259" key="11">
    <source>
        <dbReference type="Pfam" id="PF16916"/>
    </source>
</evidence>
<dbReference type="InterPro" id="IPR027469">
    <property type="entry name" value="Cation_efflux_TMD_sf"/>
</dbReference>
<reference evidence="12 13" key="1">
    <citation type="submission" date="2022-03" db="EMBL/GenBank/DDBJ databases">
        <title>Genomic Encyclopedia of Type Strains, Phase III (KMG-III): the genomes of soil and plant-associated and newly described type strains.</title>
        <authorList>
            <person name="Whitman W."/>
        </authorList>
    </citation>
    <scope>NUCLEOTIDE SEQUENCE [LARGE SCALE GENOMIC DNA]</scope>
    <source>
        <strain evidence="12 13">BSker1</strain>
    </source>
</reference>
<feature type="transmembrane region" description="Helical" evidence="9">
    <location>
        <begin position="153"/>
        <end position="178"/>
    </location>
</feature>
<feature type="transmembrane region" description="Helical" evidence="9">
    <location>
        <begin position="20"/>
        <end position="40"/>
    </location>
</feature>
<dbReference type="Gene3D" id="1.20.1510.10">
    <property type="entry name" value="Cation efflux protein transmembrane domain"/>
    <property type="match status" value="1"/>
</dbReference>
<keyword evidence="4 9" id="KW-0812">Transmembrane</keyword>
<name>A0ABT1GBE7_9GAMM</name>
<dbReference type="RefSeq" id="WP_253451291.1">
    <property type="nucleotide sequence ID" value="NZ_JALJYF010000003.1"/>
</dbReference>
<evidence type="ECO:0000313" key="13">
    <source>
        <dbReference type="Proteomes" id="UP001523550"/>
    </source>
</evidence>
<dbReference type="InterPro" id="IPR050681">
    <property type="entry name" value="CDF/SLC30A"/>
</dbReference>
<comment type="similarity">
    <text evidence="2">Belongs to the cation diffusion facilitator (CDF) transporter (TC 2.A.4) family. SLC30A subfamily.</text>
</comment>
<dbReference type="NCBIfam" id="TIGR01297">
    <property type="entry name" value="CDF"/>
    <property type="match status" value="1"/>
</dbReference>
<evidence type="ECO:0000256" key="6">
    <source>
        <dbReference type="ARBA" id="ARBA00022989"/>
    </source>
</evidence>
<evidence type="ECO:0000256" key="8">
    <source>
        <dbReference type="ARBA" id="ARBA00023136"/>
    </source>
</evidence>
<feature type="transmembrane region" description="Helical" evidence="9">
    <location>
        <begin position="121"/>
        <end position="141"/>
    </location>
</feature>
<gene>
    <name evidence="12" type="ORF">J2T60_002665</name>
</gene>